<name>A0A9D3ZGR9_9ROSI</name>
<proteinExistence type="predicted"/>
<sequence length="164" mass="18614">MADFWHPIGRIFMSDIGEKIQNRYVKVIFESDISLRTTTMRRTILVSCWVGEADGPVCRNLDKKSGDNGHNGPRIEVLNQEPVNQLNMGYEVDNRASNVLEPMDLILEGENDPFYTMGGKKRQYLVGPSSRLLIKMLEKIQVKDRLALLCGAVESNENSKLERS</sequence>
<evidence type="ECO:0000313" key="1">
    <source>
        <dbReference type="EMBL" id="KAH1032812.1"/>
    </source>
</evidence>
<comment type="caution">
    <text evidence="1">The sequence shown here is derived from an EMBL/GenBank/DDBJ whole genome shotgun (WGS) entry which is preliminary data.</text>
</comment>
<reference evidence="1 2" key="1">
    <citation type="journal article" date="2021" name="Plant Biotechnol. J.">
        <title>Multi-omics assisted identification of the key and species-specific regulatory components of drought-tolerant mechanisms in Gossypium stocksii.</title>
        <authorList>
            <person name="Yu D."/>
            <person name="Ke L."/>
            <person name="Zhang D."/>
            <person name="Wu Y."/>
            <person name="Sun Y."/>
            <person name="Mei J."/>
            <person name="Sun J."/>
            <person name="Sun Y."/>
        </authorList>
    </citation>
    <scope>NUCLEOTIDE SEQUENCE [LARGE SCALE GENOMIC DNA]</scope>
    <source>
        <strain evidence="2">cv. E1</strain>
        <tissue evidence="1">Leaf</tissue>
    </source>
</reference>
<keyword evidence="2" id="KW-1185">Reference proteome</keyword>
<accession>A0A9D3ZGR9</accession>
<dbReference type="Proteomes" id="UP000828251">
    <property type="component" value="Unassembled WGS sequence"/>
</dbReference>
<gene>
    <name evidence="1" type="ORF">J1N35_044986</name>
</gene>
<protein>
    <recommendedName>
        <fullName evidence="3">DUF4283 domain-containing protein</fullName>
    </recommendedName>
</protein>
<organism evidence="1 2">
    <name type="scientific">Gossypium stocksii</name>
    <dbReference type="NCBI Taxonomy" id="47602"/>
    <lineage>
        <taxon>Eukaryota</taxon>
        <taxon>Viridiplantae</taxon>
        <taxon>Streptophyta</taxon>
        <taxon>Embryophyta</taxon>
        <taxon>Tracheophyta</taxon>
        <taxon>Spermatophyta</taxon>
        <taxon>Magnoliopsida</taxon>
        <taxon>eudicotyledons</taxon>
        <taxon>Gunneridae</taxon>
        <taxon>Pentapetalae</taxon>
        <taxon>rosids</taxon>
        <taxon>malvids</taxon>
        <taxon>Malvales</taxon>
        <taxon>Malvaceae</taxon>
        <taxon>Malvoideae</taxon>
        <taxon>Gossypium</taxon>
    </lineage>
</organism>
<dbReference type="AlphaFoldDB" id="A0A9D3ZGR9"/>
<evidence type="ECO:0008006" key="3">
    <source>
        <dbReference type="Google" id="ProtNLM"/>
    </source>
</evidence>
<dbReference type="EMBL" id="JAIQCV010000013">
    <property type="protein sequence ID" value="KAH1032812.1"/>
    <property type="molecule type" value="Genomic_DNA"/>
</dbReference>
<evidence type="ECO:0000313" key="2">
    <source>
        <dbReference type="Proteomes" id="UP000828251"/>
    </source>
</evidence>